<keyword evidence="10" id="KW-1185">Reference proteome</keyword>
<comment type="catalytic activity">
    <reaction evidence="1">
        <text>a 1,2-diacyl-sn-glycero-3-phosphocholine + H2O = a 1,2-diacyl-sn-glycero-3-phosphate + choline + H(+)</text>
        <dbReference type="Rhea" id="RHEA:14445"/>
        <dbReference type="ChEBI" id="CHEBI:15354"/>
        <dbReference type="ChEBI" id="CHEBI:15377"/>
        <dbReference type="ChEBI" id="CHEBI:15378"/>
        <dbReference type="ChEBI" id="CHEBI:57643"/>
        <dbReference type="ChEBI" id="CHEBI:58608"/>
        <dbReference type="EC" id="3.1.4.4"/>
    </reaction>
</comment>
<dbReference type="RefSeq" id="WP_116649462.1">
    <property type="nucleotide sequence ID" value="NZ_QUZK01000012.1"/>
</dbReference>
<keyword evidence="4" id="KW-0378">Hydrolase</keyword>
<dbReference type="InterPro" id="IPR051406">
    <property type="entry name" value="PLD_domain"/>
</dbReference>
<dbReference type="Pfam" id="PF13091">
    <property type="entry name" value="PLDc_2"/>
    <property type="match status" value="1"/>
</dbReference>
<dbReference type="PANTHER" id="PTHR43856">
    <property type="entry name" value="CARDIOLIPIN HYDROLASE"/>
    <property type="match status" value="1"/>
</dbReference>
<dbReference type="CDD" id="cd09130">
    <property type="entry name" value="PLDc_unchar2_2"/>
    <property type="match status" value="1"/>
</dbReference>
<evidence type="ECO:0000256" key="3">
    <source>
        <dbReference type="ARBA" id="ARBA00012027"/>
    </source>
</evidence>
<dbReference type="Proteomes" id="UP000260351">
    <property type="component" value="Unassembled WGS sequence"/>
</dbReference>
<feature type="domain" description="Phospholipase D-like" evidence="8">
    <location>
        <begin position="309"/>
        <end position="449"/>
    </location>
</feature>
<dbReference type="GO" id="GO:0004630">
    <property type="term" value="F:phospholipase D activity"/>
    <property type="evidence" value="ECO:0007669"/>
    <property type="project" value="UniProtKB-EC"/>
</dbReference>
<dbReference type="GO" id="GO:0016891">
    <property type="term" value="F:RNA endonuclease activity producing 5'-phosphomonoesters, hydrolytic mechanism"/>
    <property type="evidence" value="ECO:0007669"/>
    <property type="project" value="TreeGrafter"/>
</dbReference>
<dbReference type="AlphaFoldDB" id="A0A3E1KC36"/>
<comment type="caution">
    <text evidence="9">The sequence shown here is derived from an EMBL/GenBank/DDBJ whole genome shotgun (WGS) entry which is preliminary data.</text>
</comment>
<evidence type="ECO:0000256" key="1">
    <source>
        <dbReference type="ARBA" id="ARBA00000798"/>
    </source>
</evidence>
<protein>
    <recommendedName>
        <fullName evidence="3">phospholipase D</fullName>
        <ecNumber evidence="3">3.1.4.4</ecNumber>
    </recommendedName>
</protein>
<dbReference type="GO" id="GO:0016042">
    <property type="term" value="P:lipid catabolic process"/>
    <property type="evidence" value="ECO:0007669"/>
    <property type="project" value="UniProtKB-KW"/>
</dbReference>
<evidence type="ECO:0000313" key="9">
    <source>
        <dbReference type="EMBL" id="RFF32280.1"/>
    </source>
</evidence>
<proteinExistence type="inferred from homology"/>
<evidence type="ECO:0000256" key="5">
    <source>
        <dbReference type="ARBA" id="ARBA00022963"/>
    </source>
</evidence>
<dbReference type="EMBL" id="QUZK01000012">
    <property type="protein sequence ID" value="RFF32280.1"/>
    <property type="molecule type" value="Genomic_DNA"/>
</dbReference>
<keyword evidence="7" id="KW-0472">Membrane</keyword>
<gene>
    <name evidence="9" type="ORF">DZC52_02090</name>
</gene>
<evidence type="ECO:0000256" key="2">
    <source>
        <dbReference type="ARBA" id="ARBA00008664"/>
    </source>
</evidence>
<keyword evidence="7" id="KW-1133">Transmembrane helix</keyword>
<evidence type="ECO:0000313" key="10">
    <source>
        <dbReference type="Proteomes" id="UP000260351"/>
    </source>
</evidence>
<evidence type="ECO:0000256" key="6">
    <source>
        <dbReference type="ARBA" id="ARBA00023098"/>
    </source>
</evidence>
<feature type="transmembrane region" description="Helical" evidence="7">
    <location>
        <begin position="12"/>
        <end position="32"/>
    </location>
</feature>
<dbReference type="Gene3D" id="3.30.870.10">
    <property type="entry name" value="Endonuclease Chain A"/>
    <property type="match status" value="1"/>
</dbReference>
<keyword evidence="7" id="KW-0812">Transmembrane</keyword>
<evidence type="ECO:0000256" key="7">
    <source>
        <dbReference type="SAM" id="Phobius"/>
    </source>
</evidence>
<dbReference type="InterPro" id="IPR025202">
    <property type="entry name" value="PLD-like_dom"/>
</dbReference>
<accession>A0A3E1KC36</accession>
<name>A0A3E1KC36_9GAMM</name>
<sequence length="486" mass="54090">MPEILKTSKRSTTWLLRGGVVLAAVYLATFIWHQVKPLPDGLDFAGPWRPANTVRFHADSTWLDSGGEQHTEQAIFEAAFAMLERAERLAVSDFFLVNRFAGQAGDGYRPLSGQLVEALSNESRSHPALTATLITDPFNDLYDGVEQPLFEALEQAGVEVVETDLTRLRDPNPLWSAAWRICCQWFGNGHEGGWLPNPVGDGSVTLRTYLAMLNFKANHRKTLFVYGDQGPEALVTSANPHDASSRHDNVAFSFDGPAAVDLLETESSVVAFSTGHRPDWTRNLAGPLGVVAAEVRILTEAAIRDAALEMIGEADEGDSLDLLMFYLSHRDIVEALVAAEQRGATVRVLLDPNEDAFGRKKNGVPNRQVAWELHEAGLPVRWCNTRGEQCHGKMLVLRPSQGEHQVLAGSANFTRRNLDNYNLETNVQIRAAANSAMMQTVAGFFEERWSNTPDRIHSLPYERYADHSRLRYWQYRLMEATGLSTF</sequence>
<evidence type="ECO:0000259" key="8">
    <source>
        <dbReference type="Pfam" id="PF13091"/>
    </source>
</evidence>
<evidence type="ECO:0000256" key="4">
    <source>
        <dbReference type="ARBA" id="ARBA00022801"/>
    </source>
</evidence>
<keyword evidence="5" id="KW-0442">Lipid degradation</keyword>
<dbReference type="EC" id="3.1.4.4" evidence="3"/>
<reference evidence="9 10" key="1">
    <citation type="submission" date="2018-08" db="EMBL/GenBank/DDBJ databases">
        <title>Wenzhouxiangella salilacus sp. nov., a novel bacterium isolated from a saline lake in Xinjiang Province, China.</title>
        <authorList>
            <person name="Han S."/>
        </authorList>
    </citation>
    <scope>NUCLEOTIDE SEQUENCE [LARGE SCALE GENOMIC DNA]</scope>
    <source>
        <strain evidence="9 10">XDB06</strain>
    </source>
</reference>
<comment type="similarity">
    <text evidence="2">Belongs to the phospholipase D family.</text>
</comment>
<dbReference type="OrthoDB" id="92272at2"/>
<dbReference type="SUPFAM" id="SSF56024">
    <property type="entry name" value="Phospholipase D/nuclease"/>
    <property type="match status" value="2"/>
</dbReference>
<organism evidence="9 10">
    <name type="scientific">Wenzhouxiangella sediminis</name>
    <dbReference type="NCBI Taxonomy" id="1792836"/>
    <lineage>
        <taxon>Bacteria</taxon>
        <taxon>Pseudomonadati</taxon>
        <taxon>Pseudomonadota</taxon>
        <taxon>Gammaproteobacteria</taxon>
        <taxon>Chromatiales</taxon>
        <taxon>Wenzhouxiangellaceae</taxon>
        <taxon>Wenzhouxiangella</taxon>
    </lineage>
</organism>
<dbReference type="PANTHER" id="PTHR43856:SF1">
    <property type="entry name" value="MITOCHONDRIAL CARDIOLIPIN HYDROLASE"/>
    <property type="match status" value="1"/>
</dbReference>
<keyword evidence="6" id="KW-0443">Lipid metabolism</keyword>